<reference evidence="1 2" key="1">
    <citation type="submission" date="2015-03" db="EMBL/GenBank/DDBJ databases">
        <title>Complete genome sequence of Lactobacillus acetotolerans NBRC 13120.</title>
        <authorList>
            <person name="Toh H."/>
            <person name="Morita H."/>
            <person name="Fujita N."/>
        </authorList>
    </citation>
    <scope>NUCLEOTIDE SEQUENCE [LARGE SCALE GENOMIC DNA]</scope>
    <source>
        <strain evidence="1 2">NBRC 13120</strain>
    </source>
</reference>
<dbReference type="EMBL" id="AP014808">
    <property type="protein sequence ID" value="BAQ57155.1"/>
    <property type="molecule type" value="Genomic_DNA"/>
</dbReference>
<gene>
    <name evidence="1" type="ORF">LBAT_0766</name>
</gene>
<dbReference type="PATRIC" id="fig|1600.4.peg.784"/>
<dbReference type="AlphaFoldDB" id="A0A0D6A3Y9"/>
<accession>A0A0D6A3Y9</accession>
<name>A0A0D6A3Y9_9LACO</name>
<keyword evidence="2" id="KW-1185">Reference proteome</keyword>
<evidence type="ECO:0000313" key="1">
    <source>
        <dbReference type="EMBL" id="BAQ57155.1"/>
    </source>
</evidence>
<sequence length="53" mass="6075">MFYKLIVVNGELPFKANLTDGEKATLAFLKETKNTPITIFKNSQDVQNWLSEK</sequence>
<protein>
    <submittedName>
        <fullName evidence="1">DNA-damage-inducible protein</fullName>
    </submittedName>
</protein>
<dbReference type="KEGG" id="lae:LBAT_0766"/>
<organism evidence="1 2">
    <name type="scientific">Lactobacillus acetotolerans</name>
    <dbReference type="NCBI Taxonomy" id="1600"/>
    <lineage>
        <taxon>Bacteria</taxon>
        <taxon>Bacillati</taxon>
        <taxon>Bacillota</taxon>
        <taxon>Bacilli</taxon>
        <taxon>Lactobacillales</taxon>
        <taxon>Lactobacillaceae</taxon>
        <taxon>Lactobacillus</taxon>
    </lineage>
</organism>
<evidence type="ECO:0000313" key="2">
    <source>
        <dbReference type="Proteomes" id="UP000035709"/>
    </source>
</evidence>
<dbReference type="Proteomes" id="UP000035709">
    <property type="component" value="Chromosome"/>
</dbReference>
<proteinExistence type="predicted"/>
<dbReference type="STRING" id="1600.LBAT_0766"/>
<dbReference type="RefSeq" id="WP_172644291.1">
    <property type="nucleotide sequence ID" value="NZ_AP014808.1"/>
</dbReference>